<dbReference type="EMBL" id="SIRT01000018">
    <property type="protein sequence ID" value="TBM99017.1"/>
    <property type="molecule type" value="Genomic_DNA"/>
</dbReference>
<protein>
    <recommendedName>
        <fullName evidence="3">DUF1508 domain-containing protein</fullName>
    </recommendedName>
</protein>
<dbReference type="Gene3D" id="2.30.29.80">
    <property type="match status" value="1"/>
</dbReference>
<sequence length="112" mass="13343">MTFLKIYKDRFNNYRFYLKPNNRITFFSEPYISKRKCLEKADFLRTHSRVDKNYQRLKAQCGSHYFVFKNHIDGEVIGTSESYLNVGAMEHSISLIKMGINKVKIDNEVYVM</sequence>
<reference evidence="1 2" key="1">
    <citation type="submission" date="2019-02" db="EMBL/GenBank/DDBJ databases">
        <title>Hyunsoonleella sp., isolated from marine sediment.</title>
        <authorList>
            <person name="Liu B.-T."/>
        </authorList>
    </citation>
    <scope>NUCLEOTIDE SEQUENCE [LARGE SCALE GENOMIC DNA]</scope>
    <source>
        <strain evidence="1 2">T58</strain>
    </source>
</reference>
<organism evidence="1 2">
    <name type="scientific">Hyunsoonleella flava</name>
    <dbReference type="NCBI Taxonomy" id="2527939"/>
    <lineage>
        <taxon>Bacteria</taxon>
        <taxon>Pseudomonadati</taxon>
        <taxon>Bacteroidota</taxon>
        <taxon>Flavobacteriia</taxon>
        <taxon>Flavobacteriales</taxon>
        <taxon>Flavobacteriaceae</taxon>
    </lineage>
</organism>
<comment type="caution">
    <text evidence="1">The sequence shown here is derived from an EMBL/GenBank/DDBJ whole genome shotgun (WGS) entry which is preliminary data.</text>
</comment>
<dbReference type="RefSeq" id="WP_130965675.1">
    <property type="nucleotide sequence ID" value="NZ_SIRT01000018.1"/>
</dbReference>
<gene>
    <name evidence="1" type="ORF">EYD45_15995</name>
</gene>
<keyword evidence="2" id="KW-1185">Reference proteome</keyword>
<dbReference type="InterPro" id="IPR036913">
    <property type="entry name" value="YegP-like_sf"/>
</dbReference>
<dbReference type="Proteomes" id="UP000291142">
    <property type="component" value="Unassembled WGS sequence"/>
</dbReference>
<dbReference type="SUPFAM" id="SSF160113">
    <property type="entry name" value="YegP-like"/>
    <property type="match status" value="2"/>
</dbReference>
<evidence type="ECO:0008006" key="3">
    <source>
        <dbReference type="Google" id="ProtNLM"/>
    </source>
</evidence>
<proteinExistence type="predicted"/>
<dbReference type="AlphaFoldDB" id="A0A4Q9FCN3"/>
<accession>A0A4Q9FCN3</accession>
<evidence type="ECO:0000313" key="2">
    <source>
        <dbReference type="Proteomes" id="UP000291142"/>
    </source>
</evidence>
<evidence type="ECO:0000313" key="1">
    <source>
        <dbReference type="EMBL" id="TBM99017.1"/>
    </source>
</evidence>
<dbReference type="OrthoDB" id="9802792at2"/>
<name>A0A4Q9FCN3_9FLAO</name>